<comment type="subcellular location">
    <subcellularLocation>
        <location evidence="1">Nucleus</location>
    </subcellularLocation>
</comment>
<evidence type="ECO:0000256" key="1">
    <source>
        <dbReference type="ARBA" id="ARBA00004123"/>
    </source>
</evidence>
<feature type="domain" description="MADS-box" evidence="6">
    <location>
        <begin position="2"/>
        <end position="66"/>
    </location>
</feature>
<evidence type="ECO:0000256" key="3">
    <source>
        <dbReference type="ARBA" id="ARBA00023125"/>
    </source>
</evidence>
<dbReference type="Pfam" id="PF00319">
    <property type="entry name" value="SRF-TF"/>
    <property type="match status" value="1"/>
</dbReference>
<dbReference type="CDD" id="cd00266">
    <property type="entry name" value="MADS_SRF_like"/>
    <property type="match status" value="1"/>
</dbReference>
<keyword evidence="8" id="KW-1185">Reference proteome</keyword>
<reference evidence="7 8" key="1">
    <citation type="submission" date="2022-03" db="EMBL/GenBank/DDBJ databases">
        <authorList>
            <person name="Macdonald S."/>
            <person name="Ahmed S."/>
            <person name="Newling K."/>
        </authorList>
    </citation>
    <scope>NUCLEOTIDE SEQUENCE [LARGE SCALE GENOMIC DNA]</scope>
</reference>
<dbReference type="InterPro" id="IPR033897">
    <property type="entry name" value="SRF-like_MADS-box"/>
</dbReference>
<dbReference type="GO" id="GO:0005634">
    <property type="term" value="C:nucleus"/>
    <property type="evidence" value="ECO:0007669"/>
    <property type="project" value="UniProtKB-SubCell"/>
</dbReference>
<keyword evidence="3" id="KW-0238">DNA-binding</keyword>
<keyword evidence="4" id="KW-0804">Transcription</keyword>
<name>A0ABC8L012_ERUVS</name>
<organism evidence="7 8">
    <name type="scientific">Eruca vesicaria subsp. sativa</name>
    <name type="common">Garden rocket</name>
    <name type="synonym">Eruca sativa</name>
    <dbReference type="NCBI Taxonomy" id="29727"/>
    <lineage>
        <taxon>Eukaryota</taxon>
        <taxon>Viridiplantae</taxon>
        <taxon>Streptophyta</taxon>
        <taxon>Embryophyta</taxon>
        <taxon>Tracheophyta</taxon>
        <taxon>Spermatophyta</taxon>
        <taxon>Magnoliopsida</taxon>
        <taxon>eudicotyledons</taxon>
        <taxon>Gunneridae</taxon>
        <taxon>Pentapetalae</taxon>
        <taxon>rosids</taxon>
        <taxon>malvids</taxon>
        <taxon>Brassicales</taxon>
        <taxon>Brassicaceae</taxon>
        <taxon>Brassiceae</taxon>
        <taxon>Eruca</taxon>
    </lineage>
</organism>
<dbReference type="InterPro" id="IPR002100">
    <property type="entry name" value="TF_MADSbox"/>
</dbReference>
<dbReference type="InterPro" id="IPR036879">
    <property type="entry name" value="TF_MADSbox_sf"/>
</dbReference>
<dbReference type="EMBL" id="CAKOAT010342932">
    <property type="protein sequence ID" value="CAH8362840.1"/>
    <property type="molecule type" value="Genomic_DNA"/>
</dbReference>
<proteinExistence type="predicted"/>
<keyword evidence="2" id="KW-0805">Transcription regulation</keyword>
<evidence type="ECO:0000313" key="8">
    <source>
        <dbReference type="Proteomes" id="UP001642260"/>
    </source>
</evidence>
<evidence type="ECO:0000259" key="6">
    <source>
        <dbReference type="SMART" id="SM00432"/>
    </source>
</evidence>
<evidence type="ECO:0000256" key="5">
    <source>
        <dbReference type="ARBA" id="ARBA00023242"/>
    </source>
</evidence>
<evidence type="ECO:0000313" key="7">
    <source>
        <dbReference type="EMBL" id="CAH8362840.1"/>
    </source>
</evidence>
<gene>
    <name evidence="7" type="ORF">ERUC_LOCUS28596</name>
</gene>
<dbReference type="AlphaFoldDB" id="A0ABC8L012"/>
<sequence>MTTRKKSKLSVRKDTLFKKPSSSSSLYESRAKTLLKKAFELSELCGINVCIICYDREGNLVKTWPDNNDESQVKAMAERFSRLSAQERNKKSTNLSLFLNKKMVDEKKASLRANDNKFSKKVFVIEDSLETQLTILREKIQSSLLQSGQDHGVVSTDLGYASSVVNVDQYQPILTNQPSKFSILLYNHDNGTFTQLANTSALLPSFEQPLIPCNQDYGTNYLDELLGEQGMSSCNNLNLPISIILPPMMHTQTSMFQQFDDQFMQTQQGIPYNQMLSSDYPTMMFS</sequence>
<accession>A0ABC8L012</accession>
<dbReference type="Proteomes" id="UP001642260">
    <property type="component" value="Unassembled WGS sequence"/>
</dbReference>
<dbReference type="SMART" id="SM00432">
    <property type="entry name" value="MADS"/>
    <property type="match status" value="1"/>
</dbReference>
<evidence type="ECO:0000256" key="2">
    <source>
        <dbReference type="ARBA" id="ARBA00023015"/>
    </source>
</evidence>
<dbReference type="SUPFAM" id="SSF55455">
    <property type="entry name" value="SRF-like"/>
    <property type="match status" value="1"/>
</dbReference>
<comment type="caution">
    <text evidence="7">The sequence shown here is derived from an EMBL/GenBank/DDBJ whole genome shotgun (WGS) entry which is preliminary data.</text>
</comment>
<protein>
    <recommendedName>
        <fullName evidence="6">MADS-box domain-containing protein</fullName>
    </recommendedName>
</protein>
<evidence type="ECO:0000256" key="4">
    <source>
        <dbReference type="ARBA" id="ARBA00023163"/>
    </source>
</evidence>
<dbReference type="Gene3D" id="3.40.1810.10">
    <property type="entry name" value="Transcription factor, MADS-box"/>
    <property type="match status" value="1"/>
</dbReference>
<keyword evidence="5" id="KW-0539">Nucleus</keyword>
<dbReference type="GO" id="GO:0003677">
    <property type="term" value="F:DNA binding"/>
    <property type="evidence" value="ECO:0007669"/>
    <property type="project" value="UniProtKB-KW"/>
</dbReference>